<comment type="function">
    <text evidence="2">Involved in the biosynthesis of the iron-molybdenum cofactor (FeMo-co or M-cluster) found in the dinitrogenase enzyme of the nitrogenase complex in nitrogen-fixing microorganisms. NifB catalyzes the crucial step of radical SAM-dependent carbide insertion that occurs concomitant with the insertion of a 9th sulfur and the rearrangement/coupling of two [4Fe-4S] clusters into a [8Fe-9S-C] cluster, the precursor to the M-cluster.</text>
</comment>
<comment type="cofactor">
    <cofactor evidence="1">
        <name>[4Fe-4S] cluster</name>
        <dbReference type="ChEBI" id="CHEBI:49883"/>
    </cofactor>
</comment>
<evidence type="ECO:0000313" key="17">
    <source>
        <dbReference type="EMBL" id="MBC9785157.1"/>
    </source>
</evidence>
<dbReference type="SMART" id="SM00729">
    <property type="entry name" value="Elp3"/>
    <property type="match status" value="1"/>
</dbReference>
<dbReference type="Proteomes" id="UP000617402">
    <property type="component" value="Unassembled WGS sequence"/>
</dbReference>
<dbReference type="PROSITE" id="PS51918">
    <property type="entry name" value="RADICAL_SAM"/>
    <property type="match status" value="1"/>
</dbReference>
<evidence type="ECO:0000256" key="5">
    <source>
        <dbReference type="ARBA" id="ARBA00021702"/>
    </source>
</evidence>
<dbReference type="CDD" id="cd01335">
    <property type="entry name" value="Radical_SAM"/>
    <property type="match status" value="1"/>
</dbReference>
<dbReference type="SUPFAM" id="SSF102114">
    <property type="entry name" value="Radical SAM enzymes"/>
    <property type="match status" value="1"/>
</dbReference>
<reference evidence="17 18" key="2">
    <citation type="submission" date="2020-07" db="EMBL/GenBank/DDBJ databases">
        <title>Draft whole-genome sequence of Heliobacterium chlorum DSM 3682, type strain.</title>
        <authorList>
            <person name="Kyndt J.A."/>
            <person name="Meyer T.E."/>
            <person name="Imhoff J.F."/>
        </authorList>
    </citation>
    <scope>NUCLEOTIDE SEQUENCE [LARGE SCALE GENOMIC DNA]</scope>
    <source>
        <strain evidence="17 18">DSM 3682</strain>
    </source>
</reference>
<evidence type="ECO:0000256" key="13">
    <source>
        <dbReference type="ARBA" id="ARBA00030926"/>
    </source>
</evidence>
<protein>
    <recommendedName>
        <fullName evidence="5">FeMo cofactor biosynthesis protein NifB</fullName>
    </recommendedName>
    <alternativeName>
        <fullName evidence="14">Nitrogenase cofactor maturase NifB</fullName>
    </alternativeName>
    <alternativeName>
        <fullName evidence="13">Radical SAM assemblase NifB</fullName>
    </alternativeName>
</protein>
<evidence type="ECO:0000313" key="18">
    <source>
        <dbReference type="Proteomes" id="UP000617402"/>
    </source>
</evidence>
<dbReference type="SFLD" id="SFLDS00029">
    <property type="entry name" value="Radical_SAM"/>
    <property type="match status" value="1"/>
</dbReference>
<evidence type="ECO:0000313" key="16">
    <source>
        <dbReference type="EMBL" id="BAD95760.1"/>
    </source>
</evidence>
<feature type="domain" description="Radical SAM core" evidence="15">
    <location>
        <begin position="26"/>
        <end position="270"/>
    </location>
</feature>
<dbReference type="Pfam" id="PF04055">
    <property type="entry name" value="Radical_SAM"/>
    <property type="match status" value="1"/>
</dbReference>
<dbReference type="EMBL" id="JACVHF010000011">
    <property type="protein sequence ID" value="MBC9785157.1"/>
    <property type="molecule type" value="Genomic_DNA"/>
</dbReference>
<comment type="similarity">
    <text evidence="4">Belongs to the radical SAM superfamily. NifB family.</text>
</comment>
<evidence type="ECO:0000256" key="9">
    <source>
        <dbReference type="ARBA" id="ARBA00023004"/>
    </source>
</evidence>
<dbReference type="GO" id="GO:0046872">
    <property type="term" value="F:metal ion binding"/>
    <property type="evidence" value="ECO:0007669"/>
    <property type="project" value="UniProtKB-KW"/>
</dbReference>
<evidence type="ECO:0000259" key="15">
    <source>
        <dbReference type="PROSITE" id="PS51918"/>
    </source>
</evidence>
<keyword evidence="12" id="KW-0456">Lyase</keyword>
<evidence type="ECO:0000256" key="14">
    <source>
        <dbReference type="ARBA" id="ARBA00032102"/>
    </source>
</evidence>
<dbReference type="AlphaFoldDB" id="Q53UA6"/>
<keyword evidence="7" id="KW-0949">S-adenosyl-L-methionine</keyword>
<dbReference type="Gene3D" id="3.20.20.70">
    <property type="entry name" value="Aldolase class I"/>
    <property type="match status" value="1"/>
</dbReference>
<sequence>MGCTGSCGGNSTKDVSKHPCFSPHGHGKSGRIHLPVAPGCNIACGYCVRKFDCANESRPGVTSRVITPEQALWRVEQALASDIGPYLQVIGIAGPGEPLANPATYTTLELIQEHHPHLIRCISSNGLLLPERLSDLLRCGVSHVTVTLNTLDPAVGAQIYRYVRWQGRKLTGEMGAQILLEQQLLGIELAAQAGMTVKVNTVVIPGLNDKHLEELAWEVRARGASILNLMPLINQGIFADVQPPTPEEMHTYRRQAEAILPQLSHCRQCRADAIGII</sequence>
<dbReference type="SFLD" id="SFLDG01067">
    <property type="entry name" value="SPASM/twitch_domain_containing"/>
    <property type="match status" value="1"/>
</dbReference>
<evidence type="ECO:0000256" key="8">
    <source>
        <dbReference type="ARBA" id="ARBA00022723"/>
    </source>
</evidence>
<dbReference type="InterPro" id="IPR058240">
    <property type="entry name" value="rSAM_sf"/>
</dbReference>
<evidence type="ECO:0000256" key="1">
    <source>
        <dbReference type="ARBA" id="ARBA00001966"/>
    </source>
</evidence>
<evidence type="ECO:0000256" key="4">
    <source>
        <dbReference type="ARBA" id="ARBA00006804"/>
    </source>
</evidence>
<dbReference type="PANTHER" id="PTHR43787">
    <property type="entry name" value="FEMO COFACTOR BIOSYNTHESIS PROTEIN NIFB-RELATED"/>
    <property type="match status" value="1"/>
</dbReference>
<evidence type="ECO:0000256" key="12">
    <source>
        <dbReference type="ARBA" id="ARBA00023239"/>
    </source>
</evidence>
<keyword evidence="9" id="KW-0408">Iron</keyword>
<evidence type="ECO:0000256" key="10">
    <source>
        <dbReference type="ARBA" id="ARBA00023014"/>
    </source>
</evidence>
<dbReference type="SFLD" id="SFLDF00281">
    <property type="entry name" value="FeMo_cofactor_biosynthesis_pro"/>
    <property type="match status" value="1"/>
</dbReference>
<dbReference type="InterPro" id="IPR013785">
    <property type="entry name" value="Aldolase_TIM"/>
</dbReference>
<evidence type="ECO:0000256" key="2">
    <source>
        <dbReference type="ARBA" id="ARBA00003522"/>
    </source>
</evidence>
<accession>Q53UA6</accession>
<dbReference type="SFLD" id="SFLDG01068">
    <property type="entry name" value="FeMo_cofactor_biosynthesis_pro"/>
    <property type="match status" value="1"/>
</dbReference>
<dbReference type="EMBL" id="AB196525">
    <property type="protein sequence ID" value="BAD95760.1"/>
    <property type="molecule type" value="Genomic_DNA"/>
</dbReference>
<evidence type="ECO:0000256" key="3">
    <source>
        <dbReference type="ARBA" id="ARBA00005155"/>
    </source>
</evidence>
<dbReference type="InterPro" id="IPR006638">
    <property type="entry name" value="Elp3/MiaA/NifB-like_rSAM"/>
</dbReference>
<evidence type="ECO:0000256" key="7">
    <source>
        <dbReference type="ARBA" id="ARBA00022691"/>
    </source>
</evidence>
<dbReference type="UniPathway" id="UPA00782"/>
<comment type="pathway">
    <text evidence="3">Cofactor biosynthesis; Fe-Mo cofactor biosynthesis.</text>
</comment>
<keyword evidence="11" id="KW-0535">Nitrogen fixation</keyword>
<keyword evidence="8" id="KW-0479">Metal-binding</keyword>
<dbReference type="GO" id="GO:0051539">
    <property type="term" value="F:4 iron, 4 sulfur cluster binding"/>
    <property type="evidence" value="ECO:0007669"/>
    <property type="project" value="UniProtKB-KW"/>
</dbReference>
<dbReference type="RefSeq" id="WP_188040652.1">
    <property type="nucleotide sequence ID" value="NZ_JACVHF010000011.1"/>
</dbReference>
<proteinExistence type="inferred from homology"/>
<reference evidence="16" key="1">
    <citation type="journal article" date="2006" name="Int. J. Syst. Evol. Microbiol.">
        <title>Molecular evolution of the nif gene cluster carrying nifI1 and nifI2 genes in the Gram-positive phototrophic bacterium Heliobacterium chlorum.</title>
        <authorList>
            <person name="Enkh-Amgalan J."/>
            <person name="Kawasaki H."/>
            <person name="Seki T."/>
        </authorList>
    </citation>
    <scope>NUCLEOTIDE SEQUENCE</scope>
    <source>
        <strain evidence="16">DSM 3682</strain>
    </source>
</reference>
<keyword evidence="6" id="KW-0004">4Fe-4S</keyword>
<evidence type="ECO:0000256" key="11">
    <source>
        <dbReference type="ARBA" id="ARBA00023231"/>
    </source>
</evidence>
<keyword evidence="18" id="KW-1185">Reference proteome</keyword>
<dbReference type="GO" id="GO:0016829">
    <property type="term" value="F:lyase activity"/>
    <property type="evidence" value="ECO:0007669"/>
    <property type="project" value="UniProtKB-KW"/>
</dbReference>
<evidence type="ECO:0000256" key="6">
    <source>
        <dbReference type="ARBA" id="ARBA00022485"/>
    </source>
</evidence>
<name>Q53UA6_HELCL</name>
<organism evidence="16">
    <name type="scientific">Heliobacterium chlorum</name>
    <dbReference type="NCBI Taxonomy" id="2698"/>
    <lineage>
        <taxon>Bacteria</taxon>
        <taxon>Bacillati</taxon>
        <taxon>Bacillota</taxon>
        <taxon>Clostridia</taxon>
        <taxon>Eubacteriales</taxon>
        <taxon>Heliobacteriaceae</taxon>
        <taxon>Heliobacterium</taxon>
    </lineage>
</organism>
<gene>
    <name evidence="16" type="primary">nifB</name>
    <name evidence="17" type="ORF">H1S01_11620</name>
</gene>
<dbReference type="PANTHER" id="PTHR43787:SF13">
    <property type="entry name" value="FEMO COFACTOR BIOSYNTHESIS PROTEIN NIFB"/>
    <property type="match status" value="1"/>
</dbReference>
<keyword evidence="10" id="KW-0411">Iron-sulfur</keyword>
<dbReference type="InterPro" id="IPR007197">
    <property type="entry name" value="rSAM"/>
</dbReference>